<dbReference type="Pfam" id="PF01464">
    <property type="entry name" value="SLT"/>
    <property type="match status" value="1"/>
</dbReference>
<sequence length="175" mass="18624">MSRTAPTGHSRPRRRRIAPAPPEQVRQAPATVLYPTGRSSVSVTLLRRITPKKALVGGVLAAATTGMVFAAAPAQAAPASDSAKAVAQRVISDAAQFQCFDKIVSHESGWNITATNSSSGAYGLVQALPGSKMASAGADWKTNAETQIKWGHSYMKERYGSPCGAWNHWQANGWY</sequence>
<organism evidence="4 5">
    <name type="scientific">Streptomyces spectabilis</name>
    <dbReference type="NCBI Taxonomy" id="68270"/>
    <lineage>
        <taxon>Bacteria</taxon>
        <taxon>Bacillati</taxon>
        <taxon>Actinomycetota</taxon>
        <taxon>Actinomycetes</taxon>
        <taxon>Kitasatosporales</taxon>
        <taxon>Streptomycetaceae</taxon>
        <taxon>Streptomyces</taxon>
    </lineage>
</organism>
<dbReference type="Proteomes" id="UP000316806">
    <property type="component" value="Chromosome"/>
</dbReference>
<feature type="transmembrane region" description="Helical" evidence="2">
    <location>
        <begin position="54"/>
        <end position="74"/>
    </location>
</feature>
<dbReference type="Gene3D" id="1.10.530.10">
    <property type="match status" value="1"/>
</dbReference>
<keyword evidence="2" id="KW-0812">Transmembrane</keyword>
<accession>A0A516R6N8</accession>
<feature type="region of interest" description="Disordered" evidence="1">
    <location>
        <begin position="1"/>
        <end position="25"/>
    </location>
</feature>
<dbReference type="InterPro" id="IPR023346">
    <property type="entry name" value="Lysozyme-like_dom_sf"/>
</dbReference>
<dbReference type="InterPro" id="IPR008258">
    <property type="entry name" value="Transglycosylase_SLT_dom_1"/>
</dbReference>
<dbReference type="AlphaFoldDB" id="A0A516R6N8"/>
<keyword evidence="2" id="KW-1133">Transmembrane helix</keyword>
<dbReference type="EMBL" id="CP040916">
    <property type="protein sequence ID" value="QDQ11300.1"/>
    <property type="molecule type" value="Genomic_DNA"/>
</dbReference>
<reference evidence="4 5" key="1">
    <citation type="journal article" date="2019" name="J. Ind. Microbiol. Biotechnol.">
        <title>The complete genomic sequence of Streptomyces spectabilis NRRL-2792 and identification of secondary metabolite biosynthetic gene clusters.</title>
        <authorList>
            <person name="Sinha A."/>
            <person name="Phillips-Salemka S."/>
            <person name="Niraula T.A."/>
            <person name="Short K.A."/>
            <person name="Niraula N.P."/>
        </authorList>
    </citation>
    <scope>NUCLEOTIDE SEQUENCE [LARGE SCALE GENOMIC DNA]</scope>
    <source>
        <strain evidence="4 5">NRRL 2792</strain>
    </source>
</reference>
<evidence type="ECO:0000256" key="1">
    <source>
        <dbReference type="SAM" id="MobiDB-lite"/>
    </source>
</evidence>
<proteinExistence type="predicted"/>
<keyword evidence="2" id="KW-0472">Membrane</keyword>
<feature type="domain" description="Transglycosylase SLT" evidence="3">
    <location>
        <begin position="101"/>
        <end position="167"/>
    </location>
</feature>
<name>A0A516R6N8_STRST</name>
<evidence type="ECO:0000313" key="4">
    <source>
        <dbReference type="EMBL" id="QDQ11300.1"/>
    </source>
</evidence>
<dbReference type="SUPFAM" id="SSF53955">
    <property type="entry name" value="Lysozyme-like"/>
    <property type="match status" value="1"/>
</dbReference>
<evidence type="ECO:0000256" key="2">
    <source>
        <dbReference type="SAM" id="Phobius"/>
    </source>
</evidence>
<evidence type="ECO:0000313" key="5">
    <source>
        <dbReference type="Proteomes" id="UP000316806"/>
    </source>
</evidence>
<evidence type="ECO:0000259" key="3">
    <source>
        <dbReference type="Pfam" id="PF01464"/>
    </source>
</evidence>
<gene>
    <name evidence="4" type="ORF">FH965_12485</name>
</gene>
<protein>
    <submittedName>
        <fullName evidence="4">Lytic transglycosylase domain-containing protein</fullName>
    </submittedName>
</protein>